<evidence type="ECO:0000313" key="2">
    <source>
        <dbReference type="EMBL" id="KAK9278120.1"/>
    </source>
</evidence>
<name>A0AAP0RJK9_LIQFO</name>
<feature type="transmembrane region" description="Helical" evidence="1">
    <location>
        <begin position="58"/>
        <end position="78"/>
    </location>
</feature>
<dbReference type="Proteomes" id="UP001415857">
    <property type="component" value="Unassembled WGS sequence"/>
</dbReference>
<accession>A0AAP0RJK9</accession>
<protein>
    <submittedName>
        <fullName evidence="2">Uncharacterized protein</fullName>
    </submittedName>
</protein>
<gene>
    <name evidence="2" type="ORF">L1049_027678</name>
</gene>
<reference evidence="2 3" key="1">
    <citation type="journal article" date="2024" name="Plant J.">
        <title>Genome sequences and population genomics reveal climatic adaptation and genomic divergence between two closely related sweetgum species.</title>
        <authorList>
            <person name="Xu W.Q."/>
            <person name="Ren C.Q."/>
            <person name="Zhang X.Y."/>
            <person name="Comes H.P."/>
            <person name="Liu X.H."/>
            <person name="Li Y.G."/>
            <person name="Kettle C.J."/>
            <person name="Jalonen R."/>
            <person name="Gaisberger H."/>
            <person name="Ma Y.Z."/>
            <person name="Qiu Y.X."/>
        </authorList>
    </citation>
    <scope>NUCLEOTIDE SEQUENCE [LARGE SCALE GENOMIC DNA]</scope>
    <source>
        <strain evidence="2">Hangzhou</strain>
    </source>
</reference>
<keyword evidence="1" id="KW-1133">Transmembrane helix</keyword>
<proteinExistence type="predicted"/>
<keyword evidence="1" id="KW-0472">Membrane</keyword>
<evidence type="ECO:0000256" key="1">
    <source>
        <dbReference type="SAM" id="Phobius"/>
    </source>
</evidence>
<evidence type="ECO:0000313" key="3">
    <source>
        <dbReference type="Proteomes" id="UP001415857"/>
    </source>
</evidence>
<keyword evidence="3" id="KW-1185">Reference proteome</keyword>
<dbReference type="EMBL" id="JBBPBK010000009">
    <property type="protein sequence ID" value="KAK9278120.1"/>
    <property type="molecule type" value="Genomic_DNA"/>
</dbReference>
<dbReference type="AlphaFoldDB" id="A0AAP0RJK9"/>
<keyword evidence="1" id="KW-0812">Transmembrane</keyword>
<comment type="caution">
    <text evidence="2">The sequence shown here is derived from an EMBL/GenBank/DDBJ whole genome shotgun (WGS) entry which is preliminary data.</text>
</comment>
<organism evidence="2 3">
    <name type="scientific">Liquidambar formosana</name>
    <name type="common">Formosan gum</name>
    <dbReference type="NCBI Taxonomy" id="63359"/>
    <lineage>
        <taxon>Eukaryota</taxon>
        <taxon>Viridiplantae</taxon>
        <taxon>Streptophyta</taxon>
        <taxon>Embryophyta</taxon>
        <taxon>Tracheophyta</taxon>
        <taxon>Spermatophyta</taxon>
        <taxon>Magnoliopsida</taxon>
        <taxon>eudicotyledons</taxon>
        <taxon>Gunneridae</taxon>
        <taxon>Pentapetalae</taxon>
        <taxon>Saxifragales</taxon>
        <taxon>Altingiaceae</taxon>
        <taxon>Liquidambar</taxon>
    </lineage>
</organism>
<sequence length="109" mass="11945">MVASQRLLHRGNLRAVRGGDSRVHLVGVSSGRDEHRWINDGETNFRGSFVLTGLVEAAVVPMMFFAMTDALVCLLPLIGSSNIRKFHQIVNGWKMPPLAKPSGGTQLFT</sequence>